<reference evidence="2" key="1">
    <citation type="submission" date="2021-01" db="EMBL/GenBank/DDBJ databases">
        <authorList>
            <person name="Corre E."/>
            <person name="Pelletier E."/>
            <person name="Niang G."/>
            <person name="Scheremetjew M."/>
            <person name="Finn R."/>
            <person name="Kale V."/>
            <person name="Holt S."/>
            <person name="Cochrane G."/>
            <person name="Meng A."/>
            <person name="Brown T."/>
            <person name="Cohen L."/>
        </authorList>
    </citation>
    <scope>NUCLEOTIDE SEQUENCE</scope>
    <source>
        <strain evidence="2">CCMP 410</strain>
    </source>
</reference>
<accession>A0A7S1VDJ2</accession>
<feature type="transmembrane region" description="Helical" evidence="1">
    <location>
        <begin position="64"/>
        <end position="86"/>
    </location>
</feature>
<protein>
    <submittedName>
        <fullName evidence="2">Uncharacterized protein</fullName>
    </submittedName>
</protein>
<proteinExistence type="predicted"/>
<evidence type="ECO:0000313" key="2">
    <source>
        <dbReference type="EMBL" id="CAD9296353.1"/>
    </source>
</evidence>
<keyword evidence="1" id="KW-1133">Transmembrane helix</keyword>
<keyword evidence="1" id="KW-0472">Membrane</keyword>
<gene>
    <name evidence="2" type="ORF">GOCE00092_LOCUS19444</name>
</gene>
<feature type="transmembrane region" description="Helical" evidence="1">
    <location>
        <begin position="12"/>
        <end position="31"/>
    </location>
</feature>
<dbReference type="EMBL" id="HBGK01037487">
    <property type="protein sequence ID" value="CAD9296353.1"/>
    <property type="molecule type" value="Transcribed_RNA"/>
</dbReference>
<keyword evidence="1" id="KW-0812">Transmembrane</keyword>
<organism evidence="2">
    <name type="scientific">Grammatophora oceanica</name>
    <dbReference type="NCBI Taxonomy" id="210454"/>
    <lineage>
        <taxon>Eukaryota</taxon>
        <taxon>Sar</taxon>
        <taxon>Stramenopiles</taxon>
        <taxon>Ochrophyta</taxon>
        <taxon>Bacillariophyta</taxon>
        <taxon>Fragilariophyceae</taxon>
        <taxon>Fragilariophycidae</taxon>
        <taxon>Rhabdonematales</taxon>
        <taxon>Grammatophoraceae</taxon>
        <taxon>Grammatophora</taxon>
    </lineage>
</organism>
<evidence type="ECO:0000256" key="1">
    <source>
        <dbReference type="SAM" id="Phobius"/>
    </source>
</evidence>
<sequence>MGAWMAKETLVYTAFTVDALNTFVSFPMFVINGRKWALESITSKEDEIPSSEADRPAFKQLWELFMVAYEGYFGFTASTLISMYTIPETVPIFAYSLFPLYLYKMYALMKGQGLGGKKDTAQYKGKMGTIVFFFLPCYGGYCALHLLEHLRS</sequence>
<name>A0A7S1VDJ2_9STRA</name>
<dbReference type="AlphaFoldDB" id="A0A7S1VDJ2"/>
<feature type="transmembrane region" description="Helical" evidence="1">
    <location>
        <begin position="92"/>
        <end position="109"/>
    </location>
</feature>
<feature type="transmembrane region" description="Helical" evidence="1">
    <location>
        <begin position="130"/>
        <end position="147"/>
    </location>
</feature>